<dbReference type="AlphaFoldDB" id="A0AAE1E708"/>
<keyword evidence="2" id="KW-1185">Reference proteome</keyword>
<reference evidence="1" key="1">
    <citation type="journal article" date="2023" name="G3 (Bethesda)">
        <title>A reference genome for the long-term kleptoplast-retaining sea slug Elysia crispata morphotype clarki.</title>
        <authorList>
            <person name="Eastman K.E."/>
            <person name="Pendleton A.L."/>
            <person name="Shaikh M.A."/>
            <person name="Suttiyut T."/>
            <person name="Ogas R."/>
            <person name="Tomko P."/>
            <person name="Gavelis G."/>
            <person name="Widhalm J.R."/>
            <person name="Wisecaver J.H."/>
        </authorList>
    </citation>
    <scope>NUCLEOTIDE SEQUENCE</scope>
    <source>
        <strain evidence="1">ECLA1</strain>
    </source>
</reference>
<organism evidence="1 2">
    <name type="scientific">Elysia crispata</name>
    <name type="common">lettuce slug</name>
    <dbReference type="NCBI Taxonomy" id="231223"/>
    <lineage>
        <taxon>Eukaryota</taxon>
        <taxon>Metazoa</taxon>
        <taxon>Spiralia</taxon>
        <taxon>Lophotrochozoa</taxon>
        <taxon>Mollusca</taxon>
        <taxon>Gastropoda</taxon>
        <taxon>Heterobranchia</taxon>
        <taxon>Euthyneura</taxon>
        <taxon>Panpulmonata</taxon>
        <taxon>Sacoglossa</taxon>
        <taxon>Placobranchoidea</taxon>
        <taxon>Plakobranchidae</taxon>
        <taxon>Elysia</taxon>
    </lineage>
</organism>
<dbReference type="EMBL" id="JAWDGP010000867">
    <property type="protein sequence ID" value="KAK3796621.1"/>
    <property type="molecule type" value="Genomic_DNA"/>
</dbReference>
<dbReference type="Proteomes" id="UP001283361">
    <property type="component" value="Unassembled WGS sequence"/>
</dbReference>
<gene>
    <name evidence="1" type="ORF">RRG08_008375</name>
</gene>
<sequence>MFYSRELPAISFLMKEKADPGPVYANRRDGGVRAAEYDVTNLLWKAFQELEFLGFFEHGNKLHVLIFLPFSALSFLLALACLRDLGESTQDSKELAVGRKNGL</sequence>
<name>A0AAE1E708_9GAST</name>
<evidence type="ECO:0000313" key="2">
    <source>
        <dbReference type="Proteomes" id="UP001283361"/>
    </source>
</evidence>
<accession>A0AAE1E708</accession>
<comment type="caution">
    <text evidence="1">The sequence shown here is derived from an EMBL/GenBank/DDBJ whole genome shotgun (WGS) entry which is preliminary data.</text>
</comment>
<protein>
    <submittedName>
        <fullName evidence="1">Uncharacterized protein</fullName>
    </submittedName>
</protein>
<evidence type="ECO:0000313" key="1">
    <source>
        <dbReference type="EMBL" id="KAK3796621.1"/>
    </source>
</evidence>
<proteinExistence type="predicted"/>